<gene>
    <name evidence="1" type="ORF">MANES_17G010201v8</name>
</gene>
<sequence>MIWYGSPGCTHSTSLARCKRKSRLYPFYVPGTLVCYDMIFKMSTFNSSEIVVSCKATTISQPSLNTQPASSSTHFRLEPSTPINSSHSLPANINPTGSLPPISNLGRKRKLTSTVWDHFEKSLHNHIEKCVKKGNQDIVKCLNKQKKISMDIRSDGKVHFKNFIFNQEKSRKELACAIMLHEYPLFIVEYVGFTKFVATLQPLFKMVSRNTIKKDILNIYDLEFNKLYKYLEKLKSRIAITTDMWTSNQKKGYMSITTHYINNSGCYKIEFCDNCSTNDGMVSIVIDKLFGNLLCDGVILHMRSCAHILNLVVKDGLTTIETSSQRVEKFEEMVRQLKITCTKKLSLDCKSRWNSTYHMLQTTIEYKNTFSRLRIRKKNEVHIVLVVAVILDPQYKTKVVEYYFPMIYSDDVSNEIEQVNVTCYNLLNDYQSRASKPKSQSSSSVPPISISENQGFLKKYLLISLQDLSNLVIFLNSSFTSIHVKFELDHYLEEPVLLWMQEFDILNWWKINGIKYPTLQMIARDFLVLPVSSVASESAFRTGGRVVSIHRSRLHEDTLEVLICSQNWLWSEIEGNYNNKLLFLFYFILT</sequence>
<protein>
    <submittedName>
        <fullName evidence="1">Uncharacterized protein</fullName>
    </submittedName>
</protein>
<proteinExistence type="predicted"/>
<accession>A0ACB7G5T9</accession>
<dbReference type="Proteomes" id="UP000091857">
    <property type="component" value="Chromosome 17"/>
</dbReference>
<evidence type="ECO:0000313" key="1">
    <source>
        <dbReference type="EMBL" id="KAG8634076.1"/>
    </source>
</evidence>
<name>A0ACB7G5T9_MANES</name>
<comment type="caution">
    <text evidence="1">The sequence shown here is derived from an EMBL/GenBank/DDBJ whole genome shotgun (WGS) entry which is preliminary data.</text>
</comment>
<evidence type="ECO:0000313" key="2">
    <source>
        <dbReference type="Proteomes" id="UP000091857"/>
    </source>
</evidence>
<reference evidence="2" key="1">
    <citation type="journal article" date="2016" name="Nat. Biotechnol.">
        <title>Sequencing wild and cultivated cassava and related species reveals extensive interspecific hybridization and genetic diversity.</title>
        <authorList>
            <person name="Bredeson J.V."/>
            <person name="Lyons J.B."/>
            <person name="Prochnik S.E."/>
            <person name="Wu G.A."/>
            <person name="Ha C.M."/>
            <person name="Edsinger-Gonzales E."/>
            <person name="Grimwood J."/>
            <person name="Schmutz J."/>
            <person name="Rabbi I.Y."/>
            <person name="Egesi C."/>
            <person name="Nauluvula P."/>
            <person name="Lebot V."/>
            <person name="Ndunguru J."/>
            <person name="Mkamilo G."/>
            <person name="Bart R.S."/>
            <person name="Setter T.L."/>
            <person name="Gleadow R.M."/>
            <person name="Kulakow P."/>
            <person name="Ferguson M.E."/>
            <person name="Rounsley S."/>
            <person name="Rokhsar D.S."/>
        </authorList>
    </citation>
    <scope>NUCLEOTIDE SEQUENCE [LARGE SCALE GENOMIC DNA]</scope>
    <source>
        <strain evidence="2">cv. AM560-2</strain>
    </source>
</reference>
<keyword evidence="2" id="KW-1185">Reference proteome</keyword>
<dbReference type="EMBL" id="CM004403">
    <property type="protein sequence ID" value="KAG8634076.1"/>
    <property type="molecule type" value="Genomic_DNA"/>
</dbReference>
<organism evidence="1 2">
    <name type="scientific">Manihot esculenta</name>
    <name type="common">Cassava</name>
    <name type="synonym">Jatropha manihot</name>
    <dbReference type="NCBI Taxonomy" id="3983"/>
    <lineage>
        <taxon>Eukaryota</taxon>
        <taxon>Viridiplantae</taxon>
        <taxon>Streptophyta</taxon>
        <taxon>Embryophyta</taxon>
        <taxon>Tracheophyta</taxon>
        <taxon>Spermatophyta</taxon>
        <taxon>Magnoliopsida</taxon>
        <taxon>eudicotyledons</taxon>
        <taxon>Gunneridae</taxon>
        <taxon>Pentapetalae</taxon>
        <taxon>rosids</taxon>
        <taxon>fabids</taxon>
        <taxon>Malpighiales</taxon>
        <taxon>Euphorbiaceae</taxon>
        <taxon>Crotonoideae</taxon>
        <taxon>Manihoteae</taxon>
        <taxon>Manihot</taxon>
    </lineage>
</organism>